<dbReference type="SUPFAM" id="SSF82153">
    <property type="entry name" value="FAS1 domain"/>
    <property type="match status" value="1"/>
</dbReference>
<feature type="chain" id="PRO_5042024842" description="FAS1 domain-containing protein" evidence="2">
    <location>
        <begin position="17"/>
        <end position="338"/>
    </location>
</feature>
<feature type="region of interest" description="Disordered" evidence="1">
    <location>
        <begin position="203"/>
        <end position="274"/>
    </location>
</feature>
<evidence type="ECO:0008006" key="5">
    <source>
        <dbReference type="Google" id="ProtNLM"/>
    </source>
</evidence>
<proteinExistence type="predicted"/>
<evidence type="ECO:0000313" key="3">
    <source>
        <dbReference type="EMBL" id="WOO81272.1"/>
    </source>
</evidence>
<name>A0AAF0Y8D8_9TREE</name>
<accession>A0AAF0Y8D8</accession>
<keyword evidence="4" id="KW-1185">Reference proteome</keyword>
<feature type="signal peptide" evidence="2">
    <location>
        <begin position="1"/>
        <end position="16"/>
    </location>
</feature>
<dbReference type="InterPro" id="IPR036378">
    <property type="entry name" value="FAS1_dom_sf"/>
</dbReference>
<feature type="compositionally biased region" description="Gly residues" evidence="1">
    <location>
        <begin position="210"/>
        <end position="242"/>
    </location>
</feature>
<dbReference type="Gene3D" id="2.30.180.10">
    <property type="entry name" value="FAS1 domain"/>
    <property type="match status" value="1"/>
</dbReference>
<feature type="compositionally biased region" description="Gly residues" evidence="1">
    <location>
        <begin position="259"/>
        <end position="274"/>
    </location>
</feature>
<protein>
    <recommendedName>
        <fullName evidence="5">FAS1 domain-containing protein</fullName>
    </recommendedName>
</protein>
<keyword evidence="2" id="KW-0732">Signal</keyword>
<organism evidence="3 4">
    <name type="scientific">Vanrija pseudolonga</name>
    <dbReference type="NCBI Taxonomy" id="143232"/>
    <lineage>
        <taxon>Eukaryota</taxon>
        <taxon>Fungi</taxon>
        <taxon>Dikarya</taxon>
        <taxon>Basidiomycota</taxon>
        <taxon>Agaricomycotina</taxon>
        <taxon>Tremellomycetes</taxon>
        <taxon>Trichosporonales</taxon>
        <taxon>Trichosporonaceae</taxon>
        <taxon>Vanrija</taxon>
    </lineage>
</organism>
<gene>
    <name evidence="3" type="ORF">LOC62_03G004801</name>
</gene>
<evidence type="ECO:0000256" key="1">
    <source>
        <dbReference type="SAM" id="MobiDB-lite"/>
    </source>
</evidence>
<dbReference type="GeneID" id="87808034"/>
<sequence>MRSVLFAAALVAAAHAAPTNDDITNLVTSDTTAEHDDTPAPASATASAADCATDAFATALAAWRDTLAAHGAAKFASALATAATSDVGCARLLELAHGGVTLFAPIDAAWGAEADAAVARNPAVIGNHISLHTVSGKDLDEGGDLTLASDATAHYWHGDDASYVALAPDLAAVLEHDIPLETDTPSTVHIIGAALLHPPRGKHYLEVRKGGGGGGGRGGGGGGGASSGGSKGGSSSSGGSSSGGSKAPPPYSPPASGGTSSGGTGTKGGSSGAAGGAAAGAAGGAVVGGAIGYGAAGGYGGSGYHGSGYSNGTSHSAASDLVPSFALAAVGIALAQLF</sequence>
<evidence type="ECO:0000313" key="4">
    <source>
        <dbReference type="Proteomes" id="UP000827549"/>
    </source>
</evidence>
<reference evidence="3" key="1">
    <citation type="submission" date="2023-10" db="EMBL/GenBank/DDBJ databases">
        <authorList>
            <person name="Noh H."/>
        </authorList>
    </citation>
    <scope>NUCLEOTIDE SEQUENCE</scope>
    <source>
        <strain evidence="3">DUCC4014</strain>
    </source>
</reference>
<dbReference type="EMBL" id="CP086716">
    <property type="protein sequence ID" value="WOO81272.1"/>
    <property type="molecule type" value="Genomic_DNA"/>
</dbReference>
<dbReference type="Proteomes" id="UP000827549">
    <property type="component" value="Chromosome 3"/>
</dbReference>
<dbReference type="AlphaFoldDB" id="A0AAF0Y8D8"/>
<evidence type="ECO:0000256" key="2">
    <source>
        <dbReference type="SAM" id="SignalP"/>
    </source>
</evidence>
<dbReference type="RefSeq" id="XP_062627304.1">
    <property type="nucleotide sequence ID" value="XM_062771320.1"/>
</dbReference>